<accession>A0ACC0X8W0</accession>
<name>A0ACC0X8W0_9ROSI</name>
<sequence length="56" mass="7074">MQQIRLPKIMNKQQKRFVIFFLIYFFLVRFPTMLCTTFKKFHYKIIINKYSSNYKK</sequence>
<protein>
    <submittedName>
        <fullName evidence="1">Uncharacterized protein</fullName>
    </submittedName>
</protein>
<organism evidence="1 2">
    <name type="scientific">Pistacia integerrima</name>
    <dbReference type="NCBI Taxonomy" id="434235"/>
    <lineage>
        <taxon>Eukaryota</taxon>
        <taxon>Viridiplantae</taxon>
        <taxon>Streptophyta</taxon>
        <taxon>Embryophyta</taxon>
        <taxon>Tracheophyta</taxon>
        <taxon>Spermatophyta</taxon>
        <taxon>Magnoliopsida</taxon>
        <taxon>eudicotyledons</taxon>
        <taxon>Gunneridae</taxon>
        <taxon>Pentapetalae</taxon>
        <taxon>rosids</taxon>
        <taxon>malvids</taxon>
        <taxon>Sapindales</taxon>
        <taxon>Anacardiaceae</taxon>
        <taxon>Pistacia</taxon>
    </lineage>
</organism>
<proteinExistence type="predicted"/>
<gene>
    <name evidence="1" type="ORF">Pint_21424</name>
</gene>
<evidence type="ECO:0000313" key="1">
    <source>
        <dbReference type="EMBL" id="KAJ0013455.1"/>
    </source>
</evidence>
<evidence type="ECO:0000313" key="2">
    <source>
        <dbReference type="Proteomes" id="UP001163603"/>
    </source>
</evidence>
<reference evidence="2" key="1">
    <citation type="journal article" date="2023" name="G3 (Bethesda)">
        <title>Genome assembly and association tests identify interacting loci associated with vigor, precocity, and sex in interspecific pistachio rootstocks.</title>
        <authorList>
            <person name="Palmer W."/>
            <person name="Jacygrad E."/>
            <person name="Sagayaradj S."/>
            <person name="Cavanaugh K."/>
            <person name="Han R."/>
            <person name="Bertier L."/>
            <person name="Beede B."/>
            <person name="Kafkas S."/>
            <person name="Golino D."/>
            <person name="Preece J."/>
            <person name="Michelmore R."/>
        </authorList>
    </citation>
    <scope>NUCLEOTIDE SEQUENCE [LARGE SCALE GENOMIC DNA]</scope>
</reference>
<dbReference type="EMBL" id="CM047748">
    <property type="protein sequence ID" value="KAJ0013455.1"/>
    <property type="molecule type" value="Genomic_DNA"/>
</dbReference>
<keyword evidence="2" id="KW-1185">Reference proteome</keyword>
<dbReference type="Proteomes" id="UP001163603">
    <property type="component" value="Chromosome 13"/>
</dbReference>
<comment type="caution">
    <text evidence="1">The sequence shown here is derived from an EMBL/GenBank/DDBJ whole genome shotgun (WGS) entry which is preliminary data.</text>
</comment>